<keyword evidence="6" id="KW-1185">Reference proteome</keyword>
<dbReference type="PANTHER" id="PTHR46796:SF6">
    <property type="entry name" value="ARAC SUBFAMILY"/>
    <property type="match status" value="1"/>
</dbReference>
<dbReference type="RefSeq" id="WP_345402384.1">
    <property type="nucleotide sequence ID" value="NZ_BAABLA010000110.1"/>
</dbReference>
<dbReference type="InterPro" id="IPR050204">
    <property type="entry name" value="AraC_XylS_family_regulators"/>
</dbReference>
<accession>A0ABW2C6V2</accession>
<dbReference type="InterPro" id="IPR018060">
    <property type="entry name" value="HTH_AraC"/>
</dbReference>
<dbReference type="PROSITE" id="PS01124">
    <property type="entry name" value="HTH_ARAC_FAMILY_2"/>
    <property type="match status" value="1"/>
</dbReference>
<keyword evidence="3" id="KW-0804">Transcription</keyword>
<keyword evidence="1" id="KW-0805">Transcription regulation</keyword>
<organism evidence="5 6">
    <name type="scientific">Haloechinothrix salitolerans</name>
    <dbReference type="NCBI Taxonomy" id="926830"/>
    <lineage>
        <taxon>Bacteria</taxon>
        <taxon>Bacillati</taxon>
        <taxon>Actinomycetota</taxon>
        <taxon>Actinomycetes</taxon>
        <taxon>Pseudonocardiales</taxon>
        <taxon>Pseudonocardiaceae</taxon>
        <taxon>Haloechinothrix</taxon>
    </lineage>
</organism>
<comment type="caution">
    <text evidence="5">The sequence shown here is derived from an EMBL/GenBank/DDBJ whole genome shotgun (WGS) entry which is preliminary data.</text>
</comment>
<proteinExistence type="predicted"/>
<gene>
    <name evidence="5" type="ORF">ACFQGD_25785</name>
</gene>
<evidence type="ECO:0000256" key="2">
    <source>
        <dbReference type="ARBA" id="ARBA00023125"/>
    </source>
</evidence>
<evidence type="ECO:0000256" key="3">
    <source>
        <dbReference type="ARBA" id="ARBA00023163"/>
    </source>
</evidence>
<dbReference type="EMBL" id="JBHSXX010000001">
    <property type="protein sequence ID" value="MFC6870549.1"/>
    <property type="molecule type" value="Genomic_DNA"/>
</dbReference>
<evidence type="ECO:0000313" key="5">
    <source>
        <dbReference type="EMBL" id="MFC6870549.1"/>
    </source>
</evidence>
<dbReference type="Pfam" id="PF12833">
    <property type="entry name" value="HTH_18"/>
    <property type="match status" value="1"/>
</dbReference>
<evidence type="ECO:0000313" key="6">
    <source>
        <dbReference type="Proteomes" id="UP001596337"/>
    </source>
</evidence>
<name>A0ABW2C6V2_9PSEU</name>
<protein>
    <submittedName>
        <fullName evidence="5">Helix-turn-helix domain-containing protein</fullName>
    </submittedName>
</protein>
<evidence type="ECO:0000259" key="4">
    <source>
        <dbReference type="PROSITE" id="PS01124"/>
    </source>
</evidence>
<dbReference type="PANTHER" id="PTHR46796">
    <property type="entry name" value="HTH-TYPE TRANSCRIPTIONAL ACTIVATOR RHAS-RELATED"/>
    <property type="match status" value="1"/>
</dbReference>
<feature type="domain" description="HTH araC/xylS-type" evidence="4">
    <location>
        <begin position="212"/>
        <end position="313"/>
    </location>
</feature>
<reference evidence="6" key="1">
    <citation type="journal article" date="2019" name="Int. J. Syst. Evol. Microbiol.">
        <title>The Global Catalogue of Microorganisms (GCM) 10K type strain sequencing project: providing services to taxonomists for standard genome sequencing and annotation.</title>
        <authorList>
            <consortium name="The Broad Institute Genomics Platform"/>
            <consortium name="The Broad Institute Genome Sequencing Center for Infectious Disease"/>
            <person name="Wu L."/>
            <person name="Ma J."/>
        </authorList>
    </citation>
    <scope>NUCLEOTIDE SEQUENCE [LARGE SCALE GENOMIC DNA]</scope>
    <source>
        <strain evidence="6">KCTC 32255</strain>
    </source>
</reference>
<dbReference type="SUPFAM" id="SSF46689">
    <property type="entry name" value="Homeodomain-like"/>
    <property type="match status" value="1"/>
</dbReference>
<dbReference type="Gene3D" id="1.10.10.60">
    <property type="entry name" value="Homeodomain-like"/>
    <property type="match status" value="1"/>
</dbReference>
<sequence length="315" mass="34573">MTYRTDTGDVGVRDRMEYWRDAICEQFVPLRVEPSRDTVLRGKVAASSLGPLEIRDLTATPHHFVRTSTLIRRSDEDYVKVGMMELGSSVFVQDGREAVLQPGDFVLYDSTRPYSVAMARPFQIKVCMLPKRLLPLREAELTRATAVALPGSEGIGAVVRAFVRELAGTADSCSPGTGEALALSVADLVTAVVRGRSEASPAIDEGLNPLLVGVRAYIRDHLADRNLSPASIAAASSISVSYLHKLFAQTDTTVAGYIRELRLQRCWRDLRDPRLSQLTVTAIGMRWGIGDPAHLSRMFKARFGMSPIECRALAP</sequence>
<dbReference type="InterPro" id="IPR009057">
    <property type="entry name" value="Homeodomain-like_sf"/>
</dbReference>
<dbReference type="InterPro" id="IPR035418">
    <property type="entry name" value="AraC-bd_2"/>
</dbReference>
<dbReference type="SMART" id="SM00342">
    <property type="entry name" value="HTH_ARAC"/>
    <property type="match status" value="1"/>
</dbReference>
<keyword evidence="2" id="KW-0238">DNA-binding</keyword>
<dbReference type="Proteomes" id="UP001596337">
    <property type="component" value="Unassembled WGS sequence"/>
</dbReference>
<evidence type="ECO:0000256" key="1">
    <source>
        <dbReference type="ARBA" id="ARBA00023015"/>
    </source>
</evidence>
<dbReference type="Pfam" id="PF14525">
    <property type="entry name" value="AraC_binding_2"/>
    <property type="match status" value="1"/>
</dbReference>